<gene>
    <name evidence="1" type="ORF">H5410_040259</name>
</gene>
<evidence type="ECO:0000313" key="2">
    <source>
        <dbReference type="Proteomes" id="UP000824120"/>
    </source>
</evidence>
<accession>A0A9J5XNE4</accession>
<protein>
    <recommendedName>
        <fullName evidence="3">Retrotransposon gag domain-containing protein</fullName>
    </recommendedName>
</protein>
<evidence type="ECO:0008006" key="3">
    <source>
        <dbReference type="Google" id="ProtNLM"/>
    </source>
</evidence>
<proteinExistence type="predicted"/>
<dbReference type="AlphaFoldDB" id="A0A9J5XNE4"/>
<keyword evidence="2" id="KW-1185">Reference proteome</keyword>
<dbReference type="OrthoDB" id="1301754at2759"/>
<comment type="caution">
    <text evidence="1">The sequence shown here is derived from an EMBL/GenBank/DDBJ whole genome shotgun (WGS) entry which is preliminary data.</text>
</comment>
<organism evidence="1 2">
    <name type="scientific">Solanum commersonii</name>
    <name type="common">Commerson's wild potato</name>
    <name type="synonym">Commerson's nightshade</name>
    <dbReference type="NCBI Taxonomy" id="4109"/>
    <lineage>
        <taxon>Eukaryota</taxon>
        <taxon>Viridiplantae</taxon>
        <taxon>Streptophyta</taxon>
        <taxon>Embryophyta</taxon>
        <taxon>Tracheophyta</taxon>
        <taxon>Spermatophyta</taxon>
        <taxon>Magnoliopsida</taxon>
        <taxon>eudicotyledons</taxon>
        <taxon>Gunneridae</taxon>
        <taxon>Pentapetalae</taxon>
        <taxon>asterids</taxon>
        <taxon>lamiids</taxon>
        <taxon>Solanales</taxon>
        <taxon>Solanaceae</taxon>
        <taxon>Solanoideae</taxon>
        <taxon>Solaneae</taxon>
        <taxon>Solanum</taxon>
    </lineage>
</organism>
<sequence length="241" mass="27922">MQYVPQVYVAEAQPFLNTMPTMPEVDTYEEMEKEARSRTYDNVAREIRNLKKTFKSIQVHKGVEDLEYEDLCVHLDVELPVGYKVPKFDRKGNPRAHLRSYCDKLVGVGKDEAIRMKLFIRSLTGEAFDWYTSRDPYKWNSWDAMAQEFMDRFKFNTEAIPDRVCDAVENICHKVQPPMAESEMTSLFIQSQIDATYYEKMISVVGQKFFEVVKMGELIEEGIKTGRITKLAALQATSKAI</sequence>
<evidence type="ECO:0000313" key="1">
    <source>
        <dbReference type="EMBL" id="KAG5589745.1"/>
    </source>
</evidence>
<dbReference type="PANTHER" id="PTHR33223:SF8">
    <property type="entry name" value="OS04G0172440 PROTEIN"/>
    <property type="match status" value="1"/>
</dbReference>
<dbReference type="EMBL" id="JACXVP010000008">
    <property type="protein sequence ID" value="KAG5589745.1"/>
    <property type="molecule type" value="Genomic_DNA"/>
</dbReference>
<dbReference type="Proteomes" id="UP000824120">
    <property type="component" value="Chromosome 8"/>
</dbReference>
<dbReference type="PANTHER" id="PTHR33223">
    <property type="entry name" value="CCHC-TYPE DOMAIN-CONTAINING PROTEIN"/>
    <property type="match status" value="1"/>
</dbReference>
<name>A0A9J5XNE4_SOLCO</name>
<reference evidence="1 2" key="1">
    <citation type="submission" date="2020-09" db="EMBL/GenBank/DDBJ databases">
        <title>De no assembly of potato wild relative species, Solanum commersonii.</title>
        <authorList>
            <person name="Cho K."/>
        </authorList>
    </citation>
    <scope>NUCLEOTIDE SEQUENCE [LARGE SCALE GENOMIC DNA]</scope>
    <source>
        <strain evidence="1">LZ3.2</strain>
        <tissue evidence="1">Leaf</tissue>
    </source>
</reference>